<dbReference type="InterPro" id="IPR028082">
    <property type="entry name" value="Peripla_BP_I"/>
</dbReference>
<evidence type="ECO:0000256" key="3">
    <source>
        <dbReference type="ARBA" id="ARBA00023125"/>
    </source>
</evidence>
<dbReference type="GO" id="GO:0000976">
    <property type="term" value="F:transcription cis-regulatory region binding"/>
    <property type="evidence" value="ECO:0007669"/>
    <property type="project" value="TreeGrafter"/>
</dbReference>
<dbReference type="PANTHER" id="PTHR30146:SF95">
    <property type="entry name" value="RIBOSE OPERON REPRESSOR"/>
    <property type="match status" value="1"/>
</dbReference>
<feature type="region of interest" description="Disordered" evidence="5">
    <location>
        <begin position="1"/>
        <end position="26"/>
    </location>
</feature>
<name>A0A967F0H8_9PROT</name>
<keyword evidence="8" id="KW-1185">Reference proteome</keyword>
<dbReference type="InterPro" id="IPR010982">
    <property type="entry name" value="Lambda_DNA-bd_dom_sf"/>
</dbReference>
<keyword evidence="4" id="KW-0804">Transcription</keyword>
<evidence type="ECO:0000256" key="4">
    <source>
        <dbReference type="ARBA" id="ARBA00023163"/>
    </source>
</evidence>
<feature type="domain" description="HTH lacI-type" evidence="6">
    <location>
        <begin position="24"/>
        <end position="78"/>
    </location>
</feature>
<dbReference type="Gene3D" id="3.40.50.2300">
    <property type="match status" value="2"/>
</dbReference>
<protein>
    <submittedName>
        <fullName evidence="7">Substrate-binding domain-containing protein</fullName>
    </submittedName>
</protein>
<dbReference type="Gene3D" id="1.10.260.40">
    <property type="entry name" value="lambda repressor-like DNA-binding domains"/>
    <property type="match status" value="1"/>
</dbReference>
<dbReference type="EMBL" id="JAAQPH010000016">
    <property type="protein sequence ID" value="NIA70822.1"/>
    <property type="molecule type" value="Genomic_DNA"/>
</dbReference>
<dbReference type="GO" id="GO:0003700">
    <property type="term" value="F:DNA-binding transcription factor activity"/>
    <property type="evidence" value="ECO:0007669"/>
    <property type="project" value="TreeGrafter"/>
</dbReference>
<dbReference type="AlphaFoldDB" id="A0A967F0H8"/>
<evidence type="ECO:0000313" key="7">
    <source>
        <dbReference type="EMBL" id="NIA70822.1"/>
    </source>
</evidence>
<dbReference type="Pfam" id="PF13377">
    <property type="entry name" value="Peripla_BP_3"/>
    <property type="match status" value="1"/>
</dbReference>
<dbReference type="RefSeq" id="WP_167227827.1">
    <property type="nucleotide sequence ID" value="NZ_JAAQPH010000016.1"/>
</dbReference>
<dbReference type="InterPro" id="IPR046335">
    <property type="entry name" value="LacI/GalR-like_sensor"/>
</dbReference>
<organism evidence="7 8">
    <name type="scientific">Pelagibius litoralis</name>
    <dbReference type="NCBI Taxonomy" id="374515"/>
    <lineage>
        <taxon>Bacteria</taxon>
        <taxon>Pseudomonadati</taxon>
        <taxon>Pseudomonadota</taxon>
        <taxon>Alphaproteobacteria</taxon>
        <taxon>Rhodospirillales</taxon>
        <taxon>Rhodovibrionaceae</taxon>
        <taxon>Pelagibius</taxon>
    </lineage>
</organism>
<feature type="compositionally biased region" description="Basic and acidic residues" evidence="5">
    <location>
        <begin position="1"/>
        <end position="12"/>
    </location>
</feature>
<evidence type="ECO:0000259" key="6">
    <source>
        <dbReference type="PROSITE" id="PS50932"/>
    </source>
</evidence>
<evidence type="ECO:0000313" key="8">
    <source>
        <dbReference type="Proteomes" id="UP000761264"/>
    </source>
</evidence>
<sequence>MSRKKEDGKETARAPSAKTGRKQPTSYDVARLAGVSQSAVSRAFSNNGYVSPEARKKITAAAVQLGFRPNALARGLITRRSRLVGVVVADLYYSFYVSILHQLSGALRASGFHALLFSIPSSENIDAMITDVLAYQVDGVIMSSARLSSRAPGLCRDAGVPVVTMNRIVDDSSISAVATDNRGAGRMVGEFLQAGGHRRFGFIAGLDDSSTSRDREAGFRDALAQAPAVAQGGFTYDGGHRAALDLMLGANPPDAIFCASDIMAMGALDALRFDLGLTPGEDVSVVGFNNAAEAAWRTYDLTSVTASAEELSQRAVEILAELIEDPDLAPQREFLPGQLVLRSSARMPENWPLDGGGNVAAAAGDIKDS</sequence>
<gene>
    <name evidence="7" type="ORF">HBA54_19665</name>
</gene>
<keyword evidence="1" id="KW-0678">Repressor</keyword>
<dbReference type="InterPro" id="IPR000843">
    <property type="entry name" value="HTH_LacI"/>
</dbReference>
<reference evidence="7" key="1">
    <citation type="submission" date="2020-03" db="EMBL/GenBank/DDBJ databases">
        <title>Genome of Pelagibius litoralis DSM 21314T.</title>
        <authorList>
            <person name="Wang G."/>
        </authorList>
    </citation>
    <scope>NUCLEOTIDE SEQUENCE</scope>
    <source>
        <strain evidence="7">DSM 21314</strain>
    </source>
</reference>
<dbReference type="Pfam" id="PF00356">
    <property type="entry name" value="LacI"/>
    <property type="match status" value="1"/>
</dbReference>
<comment type="caution">
    <text evidence="7">The sequence shown here is derived from an EMBL/GenBank/DDBJ whole genome shotgun (WGS) entry which is preliminary data.</text>
</comment>
<evidence type="ECO:0000256" key="1">
    <source>
        <dbReference type="ARBA" id="ARBA00022491"/>
    </source>
</evidence>
<dbReference type="Proteomes" id="UP000761264">
    <property type="component" value="Unassembled WGS sequence"/>
</dbReference>
<keyword evidence="2" id="KW-0805">Transcription regulation</keyword>
<dbReference type="CDD" id="cd06278">
    <property type="entry name" value="PBP1_LacI-like"/>
    <property type="match status" value="1"/>
</dbReference>
<proteinExistence type="predicted"/>
<dbReference type="SUPFAM" id="SSF53822">
    <property type="entry name" value="Periplasmic binding protein-like I"/>
    <property type="match status" value="1"/>
</dbReference>
<dbReference type="CDD" id="cd01392">
    <property type="entry name" value="HTH_LacI"/>
    <property type="match status" value="1"/>
</dbReference>
<evidence type="ECO:0000256" key="2">
    <source>
        <dbReference type="ARBA" id="ARBA00023015"/>
    </source>
</evidence>
<dbReference type="PANTHER" id="PTHR30146">
    <property type="entry name" value="LACI-RELATED TRANSCRIPTIONAL REPRESSOR"/>
    <property type="match status" value="1"/>
</dbReference>
<keyword evidence="3" id="KW-0238">DNA-binding</keyword>
<evidence type="ECO:0000256" key="5">
    <source>
        <dbReference type="SAM" id="MobiDB-lite"/>
    </source>
</evidence>
<dbReference type="SUPFAM" id="SSF47413">
    <property type="entry name" value="lambda repressor-like DNA-binding domains"/>
    <property type="match status" value="1"/>
</dbReference>
<dbReference type="SMART" id="SM00354">
    <property type="entry name" value="HTH_LACI"/>
    <property type="match status" value="1"/>
</dbReference>
<accession>A0A967F0H8</accession>
<dbReference type="PROSITE" id="PS50932">
    <property type="entry name" value="HTH_LACI_2"/>
    <property type="match status" value="1"/>
</dbReference>